<evidence type="ECO:0000313" key="3">
    <source>
        <dbReference type="Proteomes" id="UP000594263"/>
    </source>
</evidence>
<name>A0A7N0TGN4_KALFE</name>
<sequence length="157" mass="18103">MADIPCLDFSPMLVGGQLFCEHCGFYSDFHLDIVDISDDEHNQQHQPQQLTAAATDNESNAINWEMIQMDEQWPVQPPPPPQHGNNAEGIPQPGRTRSFNEWQVECMLDMARRLQWTLRGRSRDASIDDFCTEIGVVRSQFANWLNRNRERYGGRRG</sequence>
<dbReference type="EnsemblPlants" id="Kaladp0036s0188.1.v1.1">
    <property type="protein sequence ID" value="Kaladp0036s0188.1.v1.1.CDS.1"/>
    <property type="gene ID" value="Kaladp0036s0188.v1.1"/>
</dbReference>
<accession>A0A7N0TGN4</accession>
<evidence type="ECO:0000313" key="2">
    <source>
        <dbReference type="EnsemblPlants" id="Kaladp0036s0188.1.v1.1.CDS.1"/>
    </source>
</evidence>
<dbReference type="Proteomes" id="UP000594263">
    <property type="component" value="Unplaced"/>
</dbReference>
<reference evidence="2" key="1">
    <citation type="submission" date="2021-01" db="UniProtKB">
        <authorList>
            <consortium name="EnsemblPlants"/>
        </authorList>
    </citation>
    <scope>IDENTIFICATION</scope>
</reference>
<protein>
    <submittedName>
        <fullName evidence="2">Uncharacterized protein</fullName>
    </submittedName>
</protein>
<organism evidence="2 3">
    <name type="scientific">Kalanchoe fedtschenkoi</name>
    <name type="common">Lavender scallops</name>
    <name type="synonym">South American air plant</name>
    <dbReference type="NCBI Taxonomy" id="63787"/>
    <lineage>
        <taxon>Eukaryota</taxon>
        <taxon>Viridiplantae</taxon>
        <taxon>Streptophyta</taxon>
        <taxon>Embryophyta</taxon>
        <taxon>Tracheophyta</taxon>
        <taxon>Spermatophyta</taxon>
        <taxon>Magnoliopsida</taxon>
        <taxon>eudicotyledons</taxon>
        <taxon>Gunneridae</taxon>
        <taxon>Pentapetalae</taxon>
        <taxon>Saxifragales</taxon>
        <taxon>Crassulaceae</taxon>
        <taxon>Kalanchoe</taxon>
    </lineage>
</organism>
<dbReference type="Gene3D" id="1.10.10.60">
    <property type="entry name" value="Homeodomain-like"/>
    <property type="match status" value="1"/>
</dbReference>
<keyword evidence="3" id="KW-1185">Reference proteome</keyword>
<evidence type="ECO:0000256" key="1">
    <source>
        <dbReference type="SAM" id="MobiDB-lite"/>
    </source>
</evidence>
<dbReference type="AlphaFoldDB" id="A0A7N0TGN4"/>
<proteinExistence type="predicted"/>
<dbReference type="Gramene" id="Kaladp0036s0188.1.v1.1">
    <property type="protein sequence ID" value="Kaladp0036s0188.1.v1.1.CDS.1"/>
    <property type="gene ID" value="Kaladp0036s0188.v1.1"/>
</dbReference>
<feature type="region of interest" description="Disordered" evidence="1">
    <location>
        <begin position="77"/>
        <end position="96"/>
    </location>
</feature>